<feature type="domain" description="Hda lid" evidence="2">
    <location>
        <begin position="168"/>
        <end position="232"/>
    </location>
</feature>
<dbReference type="GO" id="GO:0032297">
    <property type="term" value="P:negative regulation of DNA-templated DNA replication initiation"/>
    <property type="evidence" value="ECO:0007669"/>
    <property type="project" value="InterPro"/>
</dbReference>
<dbReference type="Gene3D" id="3.40.50.300">
    <property type="entry name" value="P-loop containing nucleotide triphosphate hydrolases"/>
    <property type="match status" value="1"/>
</dbReference>
<evidence type="ECO:0000259" key="2">
    <source>
        <dbReference type="Pfam" id="PF22688"/>
    </source>
</evidence>
<dbReference type="NCBIfam" id="TIGR03420">
    <property type="entry name" value="DnaA_homol_Hda"/>
    <property type="match status" value="1"/>
</dbReference>
<dbReference type="Pfam" id="PF00308">
    <property type="entry name" value="Bac_DnaA"/>
    <property type="match status" value="1"/>
</dbReference>
<dbReference type="CDD" id="cd00009">
    <property type="entry name" value="AAA"/>
    <property type="match status" value="1"/>
</dbReference>
<dbReference type="EMBL" id="JACCKB010000033">
    <property type="protein sequence ID" value="NYZ68036.1"/>
    <property type="molecule type" value="Genomic_DNA"/>
</dbReference>
<proteinExistence type="predicted"/>
<dbReference type="SUPFAM" id="SSF52540">
    <property type="entry name" value="P-loop containing nucleoside triphosphate hydrolases"/>
    <property type="match status" value="1"/>
</dbReference>
<protein>
    <submittedName>
        <fullName evidence="3">DnaA regulatory inactivator Hda</fullName>
    </submittedName>
</protein>
<dbReference type="PANTHER" id="PTHR30050:SF5">
    <property type="entry name" value="DNAA REGULATORY INACTIVATOR HDA"/>
    <property type="match status" value="1"/>
</dbReference>
<dbReference type="Pfam" id="PF22688">
    <property type="entry name" value="Hda_lid"/>
    <property type="match status" value="1"/>
</dbReference>
<dbReference type="InterPro" id="IPR055199">
    <property type="entry name" value="Hda_lid"/>
</dbReference>
<comment type="caution">
    <text evidence="3">The sequence shown here is derived from an EMBL/GenBank/DDBJ whole genome shotgun (WGS) entry which is preliminary data.</text>
</comment>
<accession>A0A853IK55</accession>
<evidence type="ECO:0000313" key="4">
    <source>
        <dbReference type="Proteomes" id="UP000569732"/>
    </source>
</evidence>
<reference evidence="3 4" key="1">
    <citation type="submission" date="2020-07" db="EMBL/GenBank/DDBJ databases">
        <title>Endozoicomonas sp. nov., isolated from sediment.</title>
        <authorList>
            <person name="Gu T."/>
        </authorList>
    </citation>
    <scope>NUCLEOTIDE SEQUENCE [LARGE SCALE GENOMIC DNA]</scope>
    <source>
        <strain evidence="3 4">SM1973</strain>
    </source>
</reference>
<dbReference type="GO" id="GO:0006270">
    <property type="term" value="P:DNA replication initiation"/>
    <property type="evidence" value="ECO:0007669"/>
    <property type="project" value="TreeGrafter"/>
</dbReference>
<keyword evidence="4" id="KW-1185">Reference proteome</keyword>
<dbReference type="PANTHER" id="PTHR30050">
    <property type="entry name" value="CHROMOSOMAL REPLICATION INITIATOR PROTEIN DNAA"/>
    <property type="match status" value="1"/>
</dbReference>
<dbReference type="InterPro" id="IPR027417">
    <property type="entry name" value="P-loop_NTPase"/>
</dbReference>
<name>A0A853IK55_9GAMM</name>
<dbReference type="InterPro" id="IPR017788">
    <property type="entry name" value="Hda"/>
</dbReference>
<dbReference type="AlphaFoldDB" id="A0A853IK55"/>
<sequence>MSLPVQLPLGIYLRDDATFANFYAVGNEAVVAAIDLEQTSLDNIEPVVFLYGPGGVGCTHLLQAACHQADSVKMTSVYLPMSELLDCDTALLEGLEALDLICIDELEAIAGDPVWEEALFHLFNRIRQIGNRLIVGATQSPNHLPIQLADFKSRLNWGLVLKINGLSDKDKVGVLMLRAQQRGLELTEDVARYIIYRSPREMVKLFDVLNQLDSASLSAKRKLTIPFVKATMEW</sequence>
<gene>
    <name evidence="3" type="primary">hda</name>
    <name evidence="3" type="ORF">H0A36_18640</name>
</gene>
<evidence type="ECO:0000313" key="3">
    <source>
        <dbReference type="EMBL" id="NYZ68036.1"/>
    </source>
</evidence>
<dbReference type="Gene3D" id="1.10.8.60">
    <property type="match status" value="1"/>
</dbReference>
<dbReference type="Proteomes" id="UP000569732">
    <property type="component" value="Unassembled WGS sequence"/>
</dbReference>
<feature type="domain" description="Chromosomal replication initiator protein DnaA ATPAse" evidence="1">
    <location>
        <begin position="16"/>
        <end position="161"/>
    </location>
</feature>
<evidence type="ECO:0000259" key="1">
    <source>
        <dbReference type="Pfam" id="PF00308"/>
    </source>
</evidence>
<dbReference type="RefSeq" id="WP_180570052.1">
    <property type="nucleotide sequence ID" value="NZ_JACCKB010000033.1"/>
</dbReference>
<dbReference type="InterPro" id="IPR013317">
    <property type="entry name" value="DnaA_dom"/>
</dbReference>
<organism evidence="3 4">
    <name type="scientific">Spartinivicinus marinus</name>
    <dbReference type="NCBI Taxonomy" id="2994442"/>
    <lineage>
        <taxon>Bacteria</taxon>
        <taxon>Pseudomonadati</taxon>
        <taxon>Pseudomonadota</taxon>
        <taxon>Gammaproteobacteria</taxon>
        <taxon>Oceanospirillales</taxon>
        <taxon>Zooshikellaceae</taxon>
        <taxon>Spartinivicinus</taxon>
    </lineage>
</organism>